<protein>
    <submittedName>
        <fullName evidence="2">Uncharacterized protein</fullName>
    </submittedName>
</protein>
<evidence type="ECO:0000313" key="3">
    <source>
        <dbReference type="Proteomes" id="UP000274822"/>
    </source>
</evidence>
<comment type="caution">
    <text evidence="2">The sequence shown here is derived from an EMBL/GenBank/DDBJ whole genome shotgun (WGS) entry which is preliminary data.</text>
</comment>
<reference evidence="2 3" key="1">
    <citation type="journal article" date="2018" name="New Phytol.">
        <title>Phylogenomics of Endogonaceae and evolution of mycorrhizas within Mucoromycota.</title>
        <authorList>
            <person name="Chang Y."/>
            <person name="Desiro A."/>
            <person name="Na H."/>
            <person name="Sandor L."/>
            <person name="Lipzen A."/>
            <person name="Clum A."/>
            <person name="Barry K."/>
            <person name="Grigoriev I.V."/>
            <person name="Martin F.M."/>
            <person name="Stajich J.E."/>
            <person name="Smith M.E."/>
            <person name="Bonito G."/>
            <person name="Spatafora J.W."/>
        </authorList>
    </citation>
    <scope>NUCLEOTIDE SEQUENCE [LARGE SCALE GENOMIC DNA]</scope>
    <source>
        <strain evidence="2 3">AD002</strain>
    </source>
</reference>
<feature type="region of interest" description="Disordered" evidence="1">
    <location>
        <begin position="273"/>
        <end position="318"/>
    </location>
</feature>
<evidence type="ECO:0000256" key="1">
    <source>
        <dbReference type="SAM" id="MobiDB-lite"/>
    </source>
</evidence>
<feature type="region of interest" description="Disordered" evidence="1">
    <location>
        <begin position="1"/>
        <end position="27"/>
    </location>
</feature>
<dbReference type="AlphaFoldDB" id="A0A433P9T3"/>
<dbReference type="EMBL" id="RBNJ01027640">
    <property type="protein sequence ID" value="RUS14303.1"/>
    <property type="molecule type" value="Genomic_DNA"/>
</dbReference>
<sequence length="349" mass="38908">MTDSTAVSNRSSRHFAPSRKQQVIAEPQSRESAIHSWVLGVHAEADSILASNGTKTGPAVASVGAAAAQSTKPNDEQQGITIVDSNNNRLHISKPEIHPPDVCWIYTGLASRLHRTVERVGFIPRTITQHWPERFALIPAMKYGLRLYSWRLSCGFTLSIAHALRGLRWFNRINIHDKRTEYCLLHDYSRVSSGESINLEDLIEHNTSINLDSDGEIPDMGELELDDSRDDFWNVDEHLKKFFPKPLSLALSPSNTATTTLAPPETPLLVRPVATSSTPRAPDSIPKATSSRSNADKTRKHKYNKARVGGGGESDDSLEDFDDVDVDEIWKNSEMVRIIIIISCIFEIF</sequence>
<keyword evidence="3" id="KW-1185">Reference proteome</keyword>
<proteinExistence type="predicted"/>
<feature type="compositionally biased region" description="Polar residues" evidence="1">
    <location>
        <begin position="1"/>
        <end position="10"/>
    </location>
</feature>
<dbReference type="Proteomes" id="UP000274822">
    <property type="component" value="Unassembled WGS sequence"/>
</dbReference>
<evidence type="ECO:0000313" key="2">
    <source>
        <dbReference type="EMBL" id="RUS14303.1"/>
    </source>
</evidence>
<accession>A0A433P9T3</accession>
<gene>
    <name evidence="2" type="ORF">BC938DRAFT_477441</name>
</gene>
<organism evidence="2 3">
    <name type="scientific">Jimgerdemannia flammicorona</name>
    <dbReference type="NCBI Taxonomy" id="994334"/>
    <lineage>
        <taxon>Eukaryota</taxon>
        <taxon>Fungi</taxon>
        <taxon>Fungi incertae sedis</taxon>
        <taxon>Mucoromycota</taxon>
        <taxon>Mucoromycotina</taxon>
        <taxon>Endogonomycetes</taxon>
        <taxon>Endogonales</taxon>
        <taxon>Endogonaceae</taxon>
        <taxon>Jimgerdemannia</taxon>
    </lineage>
</organism>
<name>A0A433P9T3_9FUNG</name>